<gene>
    <name evidence="5" type="ORF">SAMN04488038_11772</name>
</gene>
<dbReference type="SUPFAM" id="SSF47188">
    <property type="entry name" value="Hemerythrin-like"/>
    <property type="match status" value="1"/>
</dbReference>
<sequence>MSTPSAPSAFTWTDSYKLGYDKMDETHRDFVVKVDALLRAADEDLLAHLDAFIAHAEAHFGEEAEWMNSTEFPPRQCHIDEHESVMKSLREVQALLVLADNPRRFEIARSLAQELVRWFPGHADYLDSALAQWMVKRLYGGAPVVLRRS</sequence>
<evidence type="ECO:0000256" key="2">
    <source>
        <dbReference type="ARBA" id="ARBA00022723"/>
    </source>
</evidence>
<protein>
    <submittedName>
        <fullName evidence="5">Hemerythrin</fullName>
    </submittedName>
</protein>
<accession>A0A1H9LX28</accession>
<dbReference type="InterPro" id="IPR012312">
    <property type="entry name" value="Hemerythrin-like"/>
</dbReference>
<proteinExistence type="inferred from homology"/>
<dbReference type="Gene3D" id="1.20.120.50">
    <property type="entry name" value="Hemerythrin-like"/>
    <property type="match status" value="1"/>
</dbReference>
<dbReference type="InterPro" id="IPR050669">
    <property type="entry name" value="Hemerythrin"/>
</dbReference>
<dbReference type="InterPro" id="IPR035938">
    <property type="entry name" value="Hemerythrin-like_sf"/>
</dbReference>
<dbReference type="EMBL" id="FOFS01000017">
    <property type="protein sequence ID" value="SER15393.1"/>
    <property type="molecule type" value="Genomic_DNA"/>
</dbReference>
<comment type="similarity">
    <text evidence="1">Belongs to the hemerythrin family.</text>
</comment>
<organism evidence="5 6">
    <name type="scientific">Solimonas aquatica</name>
    <dbReference type="NCBI Taxonomy" id="489703"/>
    <lineage>
        <taxon>Bacteria</taxon>
        <taxon>Pseudomonadati</taxon>
        <taxon>Pseudomonadota</taxon>
        <taxon>Gammaproteobacteria</taxon>
        <taxon>Nevskiales</taxon>
        <taxon>Nevskiaceae</taxon>
        <taxon>Solimonas</taxon>
    </lineage>
</organism>
<dbReference type="GO" id="GO:0046872">
    <property type="term" value="F:metal ion binding"/>
    <property type="evidence" value="ECO:0007669"/>
    <property type="project" value="UniProtKB-KW"/>
</dbReference>
<dbReference type="Pfam" id="PF01814">
    <property type="entry name" value="Hemerythrin"/>
    <property type="match status" value="1"/>
</dbReference>
<dbReference type="PANTHER" id="PTHR37164">
    <property type="entry name" value="BACTERIOHEMERYTHRIN"/>
    <property type="match status" value="1"/>
</dbReference>
<dbReference type="STRING" id="489703.SAMN04488038_11772"/>
<keyword evidence="2" id="KW-0479">Metal-binding</keyword>
<dbReference type="PANTHER" id="PTHR37164:SF1">
    <property type="entry name" value="BACTERIOHEMERYTHRIN"/>
    <property type="match status" value="1"/>
</dbReference>
<dbReference type="InterPro" id="IPR012827">
    <property type="entry name" value="Hemerythrin_metal-bd"/>
</dbReference>
<evidence type="ECO:0000259" key="4">
    <source>
        <dbReference type="Pfam" id="PF01814"/>
    </source>
</evidence>
<keyword evidence="3" id="KW-0408">Iron</keyword>
<evidence type="ECO:0000256" key="1">
    <source>
        <dbReference type="ARBA" id="ARBA00010587"/>
    </source>
</evidence>
<dbReference type="Proteomes" id="UP000199233">
    <property type="component" value="Unassembled WGS sequence"/>
</dbReference>
<evidence type="ECO:0000313" key="5">
    <source>
        <dbReference type="EMBL" id="SER15393.1"/>
    </source>
</evidence>
<dbReference type="OrthoDB" id="5296936at2"/>
<evidence type="ECO:0000256" key="3">
    <source>
        <dbReference type="ARBA" id="ARBA00023004"/>
    </source>
</evidence>
<feature type="domain" description="Hemerythrin-like" evidence="4">
    <location>
        <begin position="19"/>
        <end position="130"/>
    </location>
</feature>
<dbReference type="AlphaFoldDB" id="A0A1H9LX28"/>
<dbReference type="RefSeq" id="WP_093289344.1">
    <property type="nucleotide sequence ID" value="NZ_FOFS01000017.1"/>
</dbReference>
<keyword evidence="6" id="KW-1185">Reference proteome</keyword>
<evidence type="ECO:0000313" key="6">
    <source>
        <dbReference type="Proteomes" id="UP000199233"/>
    </source>
</evidence>
<reference evidence="5 6" key="1">
    <citation type="submission" date="2016-10" db="EMBL/GenBank/DDBJ databases">
        <authorList>
            <person name="de Groot N.N."/>
        </authorList>
    </citation>
    <scope>NUCLEOTIDE SEQUENCE [LARGE SCALE GENOMIC DNA]</scope>
    <source>
        <strain evidence="5 6">DSM 25927</strain>
    </source>
</reference>
<name>A0A1H9LX28_9GAMM</name>
<dbReference type="NCBIfam" id="TIGR02481">
    <property type="entry name" value="hemeryth_dom"/>
    <property type="match status" value="1"/>
</dbReference>
<dbReference type="CDD" id="cd12107">
    <property type="entry name" value="Hemerythrin"/>
    <property type="match status" value="1"/>
</dbReference>